<feature type="domain" description="N-acetyltransferase" evidence="3">
    <location>
        <begin position="1"/>
        <end position="151"/>
    </location>
</feature>
<gene>
    <name evidence="4" type="ORF">DVS28_a1691</name>
</gene>
<dbReference type="Pfam" id="PF00583">
    <property type="entry name" value="Acetyltransf_1"/>
    <property type="match status" value="1"/>
</dbReference>
<keyword evidence="1 4" id="KW-0808">Transferase</keyword>
<evidence type="ECO:0000313" key="4">
    <source>
        <dbReference type="EMBL" id="AXV06382.1"/>
    </source>
</evidence>
<evidence type="ECO:0000256" key="1">
    <source>
        <dbReference type="ARBA" id="ARBA00022679"/>
    </source>
</evidence>
<dbReference type="Gene3D" id="3.40.630.30">
    <property type="match status" value="1"/>
</dbReference>
<dbReference type="Proteomes" id="UP000264006">
    <property type="component" value="Chromosome"/>
</dbReference>
<dbReference type="PANTHER" id="PTHR43877">
    <property type="entry name" value="AMINOALKYLPHOSPHONATE N-ACETYLTRANSFERASE-RELATED-RELATED"/>
    <property type="match status" value="1"/>
</dbReference>
<keyword evidence="2" id="KW-0012">Acyltransferase</keyword>
<dbReference type="RefSeq" id="WP_216826480.1">
    <property type="nucleotide sequence ID" value="NZ_CP031165.1"/>
</dbReference>
<dbReference type="AlphaFoldDB" id="A0A346XVY5"/>
<dbReference type="GO" id="GO:0016747">
    <property type="term" value="F:acyltransferase activity, transferring groups other than amino-acyl groups"/>
    <property type="evidence" value="ECO:0007669"/>
    <property type="project" value="InterPro"/>
</dbReference>
<dbReference type="SUPFAM" id="SSF55729">
    <property type="entry name" value="Acyl-CoA N-acyltransferases (Nat)"/>
    <property type="match status" value="1"/>
</dbReference>
<dbReference type="PANTHER" id="PTHR43877:SF5">
    <property type="entry name" value="BLL8307 PROTEIN"/>
    <property type="match status" value="1"/>
</dbReference>
<keyword evidence="5" id="KW-1185">Reference proteome</keyword>
<organism evidence="4 5">
    <name type="scientific">Euzebya pacifica</name>
    <dbReference type="NCBI Taxonomy" id="1608957"/>
    <lineage>
        <taxon>Bacteria</taxon>
        <taxon>Bacillati</taxon>
        <taxon>Actinomycetota</taxon>
        <taxon>Nitriliruptoria</taxon>
        <taxon>Euzebyales</taxon>
    </lineage>
</organism>
<reference evidence="4 5" key="1">
    <citation type="submission" date="2018-09" db="EMBL/GenBank/DDBJ databases">
        <title>Complete genome sequence of Euzebya sp. DY32-46 isolated from seawater of Pacific Ocean.</title>
        <authorList>
            <person name="Xu L."/>
            <person name="Wu Y.-H."/>
            <person name="Xu X.-W."/>
        </authorList>
    </citation>
    <scope>NUCLEOTIDE SEQUENCE [LARGE SCALE GENOMIC DNA]</scope>
    <source>
        <strain evidence="4 5">DY32-46</strain>
    </source>
</reference>
<dbReference type="PROSITE" id="PS51186">
    <property type="entry name" value="GNAT"/>
    <property type="match status" value="1"/>
</dbReference>
<name>A0A346XVY5_9ACTN</name>
<dbReference type="InterPro" id="IPR050832">
    <property type="entry name" value="Bact_Acetyltransf"/>
</dbReference>
<dbReference type="InterPro" id="IPR000182">
    <property type="entry name" value="GNAT_dom"/>
</dbReference>
<evidence type="ECO:0000313" key="5">
    <source>
        <dbReference type="Proteomes" id="UP000264006"/>
    </source>
</evidence>
<accession>A0A346XVY5</accession>
<dbReference type="KEGG" id="euz:DVS28_a1691"/>
<dbReference type="CDD" id="cd04301">
    <property type="entry name" value="NAT_SF"/>
    <property type="match status" value="1"/>
</dbReference>
<evidence type="ECO:0000256" key="2">
    <source>
        <dbReference type="ARBA" id="ARBA00023315"/>
    </source>
</evidence>
<sequence>MRIAAADPRAPDVVALLEAHLALMRATSPPGHVHALDLDGLARPDITFLAARDDDVLLGVGALRELDAAHGEVKSMHVAEAARGRGIARALLDELIGLARARGYEAVSLETGTMAVFAPARTLYERNGFRPCPPFGDYTVNPYSTCMRLEL</sequence>
<proteinExistence type="predicted"/>
<dbReference type="EMBL" id="CP031165">
    <property type="protein sequence ID" value="AXV06382.1"/>
    <property type="molecule type" value="Genomic_DNA"/>
</dbReference>
<dbReference type="InterPro" id="IPR016181">
    <property type="entry name" value="Acyl_CoA_acyltransferase"/>
</dbReference>
<evidence type="ECO:0000259" key="3">
    <source>
        <dbReference type="PROSITE" id="PS51186"/>
    </source>
</evidence>
<protein>
    <submittedName>
        <fullName evidence="4">Histone acetyltransferase HPA2</fullName>
    </submittedName>
</protein>